<dbReference type="AlphaFoldDB" id="A0A0K2VFH0"/>
<accession>A0A0K2VFH0</accession>
<dbReference type="EMBL" id="HACA01031754">
    <property type="protein sequence ID" value="CDW49115.1"/>
    <property type="molecule type" value="Transcribed_RNA"/>
</dbReference>
<evidence type="ECO:0000313" key="2">
    <source>
        <dbReference type="EMBL" id="CDW49115.1"/>
    </source>
</evidence>
<reference evidence="2" key="1">
    <citation type="submission" date="2014-05" db="EMBL/GenBank/DDBJ databases">
        <authorList>
            <person name="Chronopoulou M."/>
        </authorList>
    </citation>
    <scope>NUCLEOTIDE SEQUENCE</scope>
    <source>
        <tissue evidence="2">Whole organism</tissue>
    </source>
</reference>
<protein>
    <submittedName>
        <fullName evidence="2">Uncharacterized protein</fullName>
    </submittedName>
</protein>
<sequence>MVSPMPAPFSSKYQQPQGRSQPALGSHVCRQHLQWV</sequence>
<evidence type="ECO:0000256" key="1">
    <source>
        <dbReference type="SAM" id="MobiDB-lite"/>
    </source>
</evidence>
<organism evidence="2">
    <name type="scientific">Lepeophtheirus salmonis</name>
    <name type="common">Salmon louse</name>
    <name type="synonym">Caligus salmonis</name>
    <dbReference type="NCBI Taxonomy" id="72036"/>
    <lineage>
        <taxon>Eukaryota</taxon>
        <taxon>Metazoa</taxon>
        <taxon>Ecdysozoa</taxon>
        <taxon>Arthropoda</taxon>
        <taxon>Crustacea</taxon>
        <taxon>Multicrustacea</taxon>
        <taxon>Hexanauplia</taxon>
        <taxon>Copepoda</taxon>
        <taxon>Siphonostomatoida</taxon>
        <taxon>Caligidae</taxon>
        <taxon>Lepeophtheirus</taxon>
    </lineage>
</organism>
<feature type="compositionally biased region" description="Polar residues" evidence="1">
    <location>
        <begin position="11"/>
        <end position="20"/>
    </location>
</feature>
<name>A0A0K2VFH0_LEPSM</name>
<proteinExistence type="predicted"/>
<feature type="region of interest" description="Disordered" evidence="1">
    <location>
        <begin position="1"/>
        <end position="25"/>
    </location>
</feature>